<evidence type="ECO:0000313" key="1">
    <source>
        <dbReference type="EMBL" id="RYR29460.1"/>
    </source>
</evidence>
<gene>
    <name evidence="1" type="ORF">Ahy_B01g053849</name>
</gene>
<protein>
    <submittedName>
        <fullName evidence="1">Uncharacterized protein</fullName>
    </submittedName>
</protein>
<evidence type="ECO:0000313" key="2">
    <source>
        <dbReference type="Proteomes" id="UP000289738"/>
    </source>
</evidence>
<sequence>MVVSSEFDPSLVLSHKFSDTSHSYTERVAATSSTRNLELLKSFEASLAIDYTKDLILQLQLKLELEV</sequence>
<reference evidence="1 2" key="1">
    <citation type="submission" date="2019-01" db="EMBL/GenBank/DDBJ databases">
        <title>Sequencing of cultivated peanut Arachis hypogaea provides insights into genome evolution and oil improvement.</title>
        <authorList>
            <person name="Chen X."/>
        </authorList>
    </citation>
    <scope>NUCLEOTIDE SEQUENCE [LARGE SCALE GENOMIC DNA]</scope>
    <source>
        <strain evidence="2">cv. Fuhuasheng</strain>
        <tissue evidence="1">Leaves</tissue>
    </source>
</reference>
<comment type="caution">
    <text evidence="1">The sequence shown here is derived from an EMBL/GenBank/DDBJ whole genome shotgun (WGS) entry which is preliminary data.</text>
</comment>
<accession>A0A445ASS2</accession>
<keyword evidence="2" id="KW-1185">Reference proteome</keyword>
<dbReference type="AlphaFoldDB" id="A0A445ASS2"/>
<proteinExistence type="predicted"/>
<dbReference type="Proteomes" id="UP000289738">
    <property type="component" value="Chromosome B01"/>
</dbReference>
<dbReference type="EMBL" id="SDMP01000011">
    <property type="protein sequence ID" value="RYR29460.1"/>
    <property type="molecule type" value="Genomic_DNA"/>
</dbReference>
<organism evidence="1 2">
    <name type="scientific">Arachis hypogaea</name>
    <name type="common">Peanut</name>
    <dbReference type="NCBI Taxonomy" id="3818"/>
    <lineage>
        <taxon>Eukaryota</taxon>
        <taxon>Viridiplantae</taxon>
        <taxon>Streptophyta</taxon>
        <taxon>Embryophyta</taxon>
        <taxon>Tracheophyta</taxon>
        <taxon>Spermatophyta</taxon>
        <taxon>Magnoliopsida</taxon>
        <taxon>eudicotyledons</taxon>
        <taxon>Gunneridae</taxon>
        <taxon>Pentapetalae</taxon>
        <taxon>rosids</taxon>
        <taxon>fabids</taxon>
        <taxon>Fabales</taxon>
        <taxon>Fabaceae</taxon>
        <taxon>Papilionoideae</taxon>
        <taxon>50 kb inversion clade</taxon>
        <taxon>dalbergioids sensu lato</taxon>
        <taxon>Dalbergieae</taxon>
        <taxon>Pterocarpus clade</taxon>
        <taxon>Arachis</taxon>
    </lineage>
</organism>
<name>A0A445ASS2_ARAHY</name>